<accession>A0A165RA99</accession>
<organism evidence="1 2">
    <name type="scientific">Lactiplantibacillus plantarum</name>
    <name type="common">Lactobacillus plantarum</name>
    <dbReference type="NCBI Taxonomy" id="1590"/>
    <lineage>
        <taxon>Bacteria</taxon>
        <taxon>Bacillati</taxon>
        <taxon>Bacillota</taxon>
        <taxon>Bacilli</taxon>
        <taxon>Lactobacillales</taxon>
        <taxon>Lactobacillaceae</taxon>
        <taxon>Lactiplantibacillus</taxon>
    </lineage>
</organism>
<sequence length="42" mass="4816">MAVILQKDISGEENQGIVELNENDREKIAKEWLAEIFEVVKS</sequence>
<dbReference type="Proteomes" id="UP000076882">
    <property type="component" value="Unassembled WGS sequence"/>
</dbReference>
<comment type="caution">
    <text evidence="1">The sequence shown here is derived from an EMBL/GenBank/DDBJ whole genome shotgun (WGS) entry which is preliminary data.</text>
</comment>
<evidence type="ECO:0000313" key="2">
    <source>
        <dbReference type="Proteomes" id="UP000076882"/>
    </source>
</evidence>
<dbReference type="AlphaFoldDB" id="A0A165RA99"/>
<evidence type="ECO:0000313" key="1">
    <source>
        <dbReference type="EMBL" id="KZU93177.1"/>
    </source>
</evidence>
<dbReference type="EMBL" id="LUXM01000035">
    <property type="protein sequence ID" value="KZU93177.1"/>
    <property type="molecule type" value="Genomic_DNA"/>
</dbReference>
<gene>
    <name evidence="1" type="ORF">Lp19_2617</name>
</gene>
<proteinExistence type="predicted"/>
<protein>
    <submittedName>
        <fullName evidence="1">Adenosylhomocysteinase</fullName>
    </submittedName>
</protein>
<name>A0A165RA99_LACPN</name>
<dbReference type="PATRIC" id="fig|1590.201.peg.2528"/>
<reference evidence="1 2" key="1">
    <citation type="submission" date="2016-03" db="EMBL/GenBank/DDBJ databases">
        <title>Comparative genomics of 54 Lactobacillus plantarum strains reveals genomic uncoupling from niche constraints.</title>
        <authorList>
            <person name="Martino M.E."/>
        </authorList>
    </citation>
    <scope>NUCLEOTIDE SEQUENCE [LARGE SCALE GENOMIC DNA]</scope>
    <source>
        <strain evidence="1 2">19.1</strain>
    </source>
</reference>